<reference evidence="1 2" key="1">
    <citation type="journal article" date="2013" name="BMC Genomics">
        <title>Comparison of the complete genome sequence of two closely related isolates of 'Candidatus Phytoplasma australiense' reveals genome plasticity.</title>
        <authorList>
            <person name="Andersen M.T."/>
            <person name="Liefting L.W."/>
            <person name="Havukkala I."/>
            <person name="Beever R.E."/>
        </authorList>
    </citation>
    <scope>NUCLEOTIDE SEQUENCE [LARGE SCALE GENOMIC DNA]</scope>
    <source>
        <strain evidence="1 2">NZSb11</strain>
    </source>
</reference>
<dbReference type="Proteomes" id="UP000013941">
    <property type="component" value="Chromosome"/>
</dbReference>
<dbReference type="HOGENOM" id="CLU_3297220_0_0_14"/>
<sequence length="40" mass="5032">MFFLLFANIFFHLKTKNFIFFILKMVRKNQKSFIFGFFIF</sequence>
<proteinExistence type="predicted"/>
<organism evidence="1 2">
    <name type="scientific">Strawberry lethal yellows phytoplasma (CPA) str. NZSb11</name>
    <dbReference type="NCBI Taxonomy" id="980422"/>
    <lineage>
        <taxon>Bacteria</taxon>
        <taxon>Bacillati</taxon>
        <taxon>Mycoplasmatota</taxon>
        <taxon>Mollicutes</taxon>
        <taxon>Acholeplasmatales</taxon>
        <taxon>Acholeplasmataceae</taxon>
        <taxon>Candidatus Phytoplasma</taxon>
        <taxon>16SrXII (Stolbur group)</taxon>
    </lineage>
</organism>
<keyword evidence="2" id="KW-1185">Reference proteome</keyword>
<name>R4RQ20_PHYAS</name>
<gene>
    <name evidence="1" type="ORF">SLY_0676</name>
</gene>
<dbReference type="EMBL" id="CP002548">
    <property type="protein sequence ID" value="AGL90591.1"/>
    <property type="molecule type" value="Genomic_DNA"/>
</dbReference>
<dbReference type="AlphaFoldDB" id="R4RQ20"/>
<evidence type="ECO:0000313" key="2">
    <source>
        <dbReference type="Proteomes" id="UP000013941"/>
    </source>
</evidence>
<evidence type="ECO:0000313" key="1">
    <source>
        <dbReference type="EMBL" id="AGL90591.1"/>
    </source>
</evidence>
<dbReference type="KEGG" id="nzs:SLY_0676"/>
<protein>
    <submittedName>
        <fullName evidence="1">Uncharacterized protein</fullName>
    </submittedName>
</protein>
<accession>R4RQ20</accession>